<evidence type="ECO:0000259" key="2">
    <source>
        <dbReference type="Pfam" id="PF04717"/>
    </source>
</evidence>
<dbReference type="SUPFAM" id="SSF69279">
    <property type="entry name" value="Phage tail proteins"/>
    <property type="match status" value="2"/>
</dbReference>
<dbReference type="Gene3D" id="4.10.220.110">
    <property type="match status" value="1"/>
</dbReference>
<evidence type="ECO:0000259" key="3">
    <source>
        <dbReference type="Pfam" id="PF10106"/>
    </source>
</evidence>
<feature type="domain" description="Putative type VI secretion system Rhs element associated Vgr" evidence="4">
    <location>
        <begin position="651"/>
        <end position="762"/>
    </location>
</feature>
<dbReference type="EMBL" id="CP029210">
    <property type="protein sequence ID" value="AWI55006.1"/>
    <property type="molecule type" value="Genomic_DNA"/>
</dbReference>
<feature type="domain" description="DUF2345" evidence="3">
    <location>
        <begin position="823"/>
        <end position="980"/>
    </location>
</feature>
<dbReference type="Gene3D" id="2.30.110.50">
    <property type="match status" value="1"/>
</dbReference>
<dbReference type="Gene3D" id="3.55.50.10">
    <property type="entry name" value="Baseplate protein-like domains"/>
    <property type="match status" value="1"/>
</dbReference>
<reference evidence="5 6" key="1">
    <citation type="submission" date="2018-05" db="EMBL/GenBank/DDBJ databases">
        <title>complete genome sequence of Aquabacterium olei NBRC 110486.</title>
        <authorList>
            <person name="Tang B."/>
            <person name="Chang J."/>
            <person name="Zhang L."/>
            <person name="Yang H."/>
        </authorList>
    </citation>
    <scope>NUCLEOTIDE SEQUENCE [LARGE SCALE GENOMIC DNA]</scope>
    <source>
        <strain evidence="5 6">NBRC 110486</strain>
    </source>
</reference>
<evidence type="ECO:0000259" key="4">
    <source>
        <dbReference type="Pfam" id="PF13296"/>
    </source>
</evidence>
<dbReference type="InterPro" id="IPR018769">
    <property type="entry name" value="VgrG2_DUF2345"/>
</dbReference>
<evidence type="ECO:0000313" key="5">
    <source>
        <dbReference type="EMBL" id="AWI55006.1"/>
    </source>
</evidence>
<sequence length="1013" mass="105088">MGTSLLPDAVTSAGQAAASAIGSAAQAGLGRLLRQLIASWQSDTRLYTLTGASSERPLPADLMVERFALHEAVSEPFRLELHALVLDTHVALKQLYARPVTLHTTLADGSRTRRSGYVTEAHSLDADGGLARKALVIQPWIALLGHTLQSRIWQDKSVIDIVEDVFADHAAVAAWQWDDGVPDHVAQGLFARNGGMRSYCAQYRESDLAFVQRLLAEEGIAWRVEEDETAPGGHRVVFFVRSAAQPQDRTSAGHGGIRFHRSSSQEAQDSIQAMGAWRALGPTATVVQGWDYKAHTAITAEVPTANPWGGEEASSLQGWLASYDPTGDFLFSGSDEATFLATLLQEAHEARYKTWLGHGTVRTLRAGTWFALTQSTLDPLAALGLKDEDKQFFTTRVTALGVNNLPKDLGEAVAQTIGASDLQARSGVAADADTEALHERAAATGFACAFEALRRSVPWRPVLLDDTGLRPRPRPTALGPQTAIVVGPGGAISPSGADELHTDALGRIKVQFHWQANPFAPQRANIDHSCWLRVVQRAAGPGMGQQFIPRIGQEVLVGFLGNDIDRPVVIGALYNGRGESGLPPTPGGEAAQADTTALAQSTDHRPASQMNRVAAGAGGHSPAWHGAAPGSATDGSEGQANAAALSGVKSKEFGGSGHNQLVFDDTPGQQRLALHTTQAQTWLQMGHLLHQADNHRGSLRGLGLELRTDAWGGLRAARGVMLSTYALPQALGQSATPAGDNAPGMALAKQAQQLSQTFHQAATTHQTVGVATAAGSLGAGQSALDEGAAPAAALTKSLSGMVSSASLGDACSDAADRCTAPGAGKVPHMVDPDIALIGKAGLGLTAGQDLHLSAQDTVQIASGQDTQVAVGGQARVHTGQAIGVLAGAIQPGADAAGKGLTMIAAQGAVDMQAQAGAAQVAAKQTLELKTANGVVNIAAAKKVVLAVSGGASIIIEGGSFTAQCPGKITVKAGKKAMVGGGQQSATFPQMPKSICVECLKKSLAAAPVFTSVG</sequence>
<dbReference type="Gene3D" id="2.40.50.230">
    <property type="entry name" value="Gp5 N-terminal domain"/>
    <property type="match status" value="1"/>
</dbReference>
<feature type="region of interest" description="Disordered" evidence="1">
    <location>
        <begin position="580"/>
        <end position="644"/>
    </location>
</feature>
<dbReference type="Pfam" id="PF10106">
    <property type="entry name" value="DUF2345"/>
    <property type="match status" value="1"/>
</dbReference>
<feature type="domain" description="Gp5/Type VI secretion system Vgr protein OB-fold" evidence="2">
    <location>
        <begin position="501"/>
        <end position="574"/>
    </location>
</feature>
<gene>
    <name evidence="5" type="ORF">DEH84_00420</name>
</gene>
<name>A0A2U8FXN9_9BURK</name>
<proteinExistence type="predicted"/>
<accession>A0A2U8FXN9</accession>
<evidence type="ECO:0008006" key="7">
    <source>
        <dbReference type="Google" id="ProtNLM"/>
    </source>
</evidence>
<dbReference type="OrthoDB" id="1907165at2"/>
<dbReference type="Pfam" id="PF05954">
    <property type="entry name" value="Phage_GPD"/>
    <property type="match status" value="1"/>
</dbReference>
<protein>
    <recommendedName>
        <fullName evidence="7">Type VI secretion system tip protein VgrG</fullName>
    </recommendedName>
</protein>
<dbReference type="Pfam" id="PF13296">
    <property type="entry name" value="T6SS_Vgr"/>
    <property type="match status" value="1"/>
</dbReference>
<dbReference type="InterPro" id="IPR006531">
    <property type="entry name" value="Gp5/Vgr_OB"/>
</dbReference>
<keyword evidence="6" id="KW-1185">Reference proteome</keyword>
<evidence type="ECO:0000313" key="6">
    <source>
        <dbReference type="Proteomes" id="UP000244892"/>
    </source>
</evidence>
<dbReference type="SUPFAM" id="SSF69255">
    <property type="entry name" value="gp5 N-terminal domain-like"/>
    <property type="match status" value="1"/>
</dbReference>
<dbReference type="Proteomes" id="UP000244892">
    <property type="component" value="Chromosome"/>
</dbReference>
<dbReference type="RefSeq" id="WP_109038125.1">
    <property type="nucleotide sequence ID" value="NZ_CP029210.1"/>
</dbReference>
<dbReference type="InterPro" id="IPR017847">
    <property type="entry name" value="T6SS_RhsGE_Vgr_subset"/>
</dbReference>
<dbReference type="KEGG" id="aon:DEH84_00420"/>
<dbReference type="Pfam" id="PF04717">
    <property type="entry name" value="Phage_base_V"/>
    <property type="match status" value="1"/>
</dbReference>
<dbReference type="NCBIfam" id="TIGR03361">
    <property type="entry name" value="VI_Rhs_Vgr"/>
    <property type="match status" value="1"/>
</dbReference>
<organism evidence="5 6">
    <name type="scientific">Aquabacterium olei</name>
    <dbReference type="NCBI Taxonomy" id="1296669"/>
    <lineage>
        <taxon>Bacteria</taxon>
        <taxon>Pseudomonadati</taxon>
        <taxon>Pseudomonadota</taxon>
        <taxon>Betaproteobacteria</taxon>
        <taxon>Burkholderiales</taxon>
        <taxon>Aquabacterium</taxon>
    </lineage>
</organism>
<dbReference type="InterPro" id="IPR028244">
    <property type="entry name" value="T6SS_Rhs_Vgr_dom"/>
</dbReference>
<dbReference type="InterPro" id="IPR037026">
    <property type="entry name" value="Vgr_OB-fold_dom_sf"/>
</dbReference>
<dbReference type="AlphaFoldDB" id="A0A2U8FXN9"/>
<evidence type="ECO:0000256" key="1">
    <source>
        <dbReference type="SAM" id="MobiDB-lite"/>
    </source>
</evidence>